<reference evidence="7 8" key="1">
    <citation type="submission" date="2016-07" db="EMBL/GenBank/DDBJ databases">
        <title>Pervasive Adenine N6-methylation of Active Genes in Fungi.</title>
        <authorList>
            <consortium name="DOE Joint Genome Institute"/>
            <person name="Mondo S.J."/>
            <person name="Dannebaum R.O."/>
            <person name="Kuo R.C."/>
            <person name="Labutti K."/>
            <person name="Haridas S."/>
            <person name="Kuo A."/>
            <person name="Salamov A."/>
            <person name="Ahrendt S.R."/>
            <person name="Lipzen A."/>
            <person name="Sullivan W."/>
            <person name="Andreopoulos W.B."/>
            <person name="Clum A."/>
            <person name="Lindquist E."/>
            <person name="Daum C."/>
            <person name="Ramamoorthy G.K."/>
            <person name="Gryganskyi A."/>
            <person name="Culley D."/>
            <person name="Magnuson J.K."/>
            <person name="James T.Y."/>
            <person name="O'Malley M.A."/>
            <person name="Stajich J.E."/>
            <person name="Spatafora J.W."/>
            <person name="Visel A."/>
            <person name="Grigoriev I.V."/>
        </authorList>
    </citation>
    <scope>NUCLEOTIDE SEQUENCE [LARGE SCALE GENOMIC DNA]</scope>
    <source>
        <strain evidence="7 8">PL171</strain>
    </source>
</reference>
<dbReference type="InterPro" id="IPR011545">
    <property type="entry name" value="DEAD/DEAH_box_helicase_dom"/>
</dbReference>
<organism evidence="7 8">
    <name type="scientific">Catenaria anguillulae PL171</name>
    <dbReference type="NCBI Taxonomy" id="765915"/>
    <lineage>
        <taxon>Eukaryota</taxon>
        <taxon>Fungi</taxon>
        <taxon>Fungi incertae sedis</taxon>
        <taxon>Blastocladiomycota</taxon>
        <taxon>Blastocladiomycetes</taxon>
        <taxon>Blastocladiales</taxon>
        <taxon>Catenariaceae</taxon>
        <taxon>Catenaria</taxon>
    </lineage>
</organism>
<gene>
    <name evidence="7" type="ORF">BCR44DRAFT_92570</name>
</gene>
<dbReference type="STRING" id="765915.A0A1Y2HXP0"/>
<evidence type="ECO:0000256" key="2">
    <source>
        <dbReference type="ARBA" id="ARBA00023125"/>
    </source>
</evidence>
<dbReference type="InterPro" id="IPR014001">
    <property type="entry name" value="Helicase_ATP-bd"/>
</dbReference>
<keyword evidence="3" id="KW-0413">Isomerase</keyword>
<accession>A0A1Y2HXP0</accession>
<evidence type="ECO:0000256" key="5">
    <source>
        <dbReference type="ARBA" id="ARBA00034808"/>
    </source>
</evidence>
<dbReference type="AlphaFoldDB" id="A0A1Y2HXP0"/>
<dbReference type="EMBL" id="MCFL01000005">
    <property type="protein sequence ID" value="ORZ39330.1"/>
    <property type="molecule type" value="Genomic_DNA"/>
</dbReference>
<comment type="catalytic activity">
    <reaction evidence="4">
        <text>Couples ATP hydrolysis with the unwinding of duplex DNA by translocating in the 3'-5' direction.</text>
        <dbReference type="EC" id="5.6.2.4"/>
    </reaction>
</comment>
<dbReference type="GO" id="GO:0043138">
    <property type="term" value="F:3'-5' DNA helicase activity"/>
    <property type="evidence" value="ECO:0007669"/>
    <property type="project" value="UniProtKB-EC"/>
</dbReference>
<dbReference type="GO" id="GO:0009378">
    <property type="term" value="F:four-way junction helicase activity"/>
    <property type="evidence" value="ECO:0007669"/>
    <property type="project" value="TreeGrafter"/>
</dbReference>
<dbReference type="GO" id="GO:0005524">
    <property type="term" value="F:ATP binding"/>
    <property type="evidence" value="ECO:0007669"/>
    <property type="project" value="InterPro"/>
</dbReference>
<evidence type="ECO:0000256" key="1">
    <source>
        <dbReference type="ARBA" id="ARBA00005446"/>
    </source>
</evidence>
<comment type="caution">
    <text evidence="7">The sequence shown here is derived from an EMBL/GenBank/DDBJ whole genome shotgun (WGS) entry which is preliminary data.</text>
</comment>
<evidence type="ECO:0000313" key="8">
    <source>
        <dbReference type="Proteomes" id="UP000193411"/>
    </source>
</evidence>
<dbReference type="Gene3D" id="3.40.50.300">
    <property type="entry name" value="P-loop containing nucleotide triphosphate hydrolases"/>
    <property type="match status" value="1"/>
</dbReference>
<dbReference type="GO" id="GO:0000724">
    <property type="term" value="P:double-strand break repair via homologous recombination"/>
    <property type="evidence" value="ECO:0007669"/>
    <property type="project" value="TreeGrafter"/>
</dbReference>
<dbReference type="OrthoDB" id="5409596at2759"/>
<dbReference type="InterPro" id="IPR027417">
    <property type="entry name" value="P-loop_NTPase"/>
</dbReference>
<dbReference type="PANTHER" id="PTHR13710">
    <property type="entry name" value="DNA HELICASE RECQ FAMILY MEMBER"/>
    <property type="match status" value="1"/>
</dbReference>
<evidence type="ECO:0000256" key="3">
    <source>
        <dbReference type="ARBA" id="ARBA00023235"/>
    </source>
</evidence>
<evidence type="ECO:0000313" key="7">
    <source>
        <dbReference type="EMBL" id="ORZ39330.1"/>
    </source>
</evidence>
<dbReference type="SUPFAM" id="SSF52540">
    <property type="entry name" value="P-loop containing nucleoside triphosphate hydrolases"/>
    <property type="match status" value="1"/>
</dbReference>
<evidence type="ECO:0000259" key="6">
    <source>
        <dbReference type="PROSITE" id="PS51192"/>
    </source>
</evidence>
<dbReference type="GO" id="GO:0005737">
    <property type="term" value="C:cytoplasm"/>
    <property type="evidence" value="ECO:0007669"/>
    <property type="project" value="TreeGrafter"/>
</dbReference>
<sequence>MPPPPYPPPSLASALKFPRQRFVSDPLPTIDNKIKRKAATVFGLNCIKPEQLAAIQACLLEKDTVITLPTGFGKSLCFQLIPALTGGTVIVICPLLALAADQICALRARGFTAEMFQGRRRQGMQNDNWKIWKRFVRGELHFLFMTPEFALSSFRRSFAPLPFLERPHIPVVAVDECHLIEEWASAGTFRASCRDIGTLRPLLGSVPVMALSATLTLVAKRNVHRLLNNTSPTPTHFRRPRIKSAPCHSPCLSTRMSTTDDYESSKGQASTACSGLQRHRHRRVHNIQLQSDSQPRLPSVLALSAVYATPTRIHASQPDRV</sequence>
<dbReference type="PANTHER" id="PTHR13710:SF105">
    <property type="entry name" value="ATP-DEPENDENT DNA HELICASE Q1"/>
    <property type="match status" value="1"/>
</dbReference>
<feature type="domain" description="Helicase ATP-binding" evidence="6">
    <location>
        <begin position="55"/>
        <end position="233"/>
    </location>
</feature>
<proteinExistence type="inferred from homology"/>
<dbReference type="Pfam" id="PF00270">
    <property type="entry name" value="DEAD"/>
    <property type="match status" value="1"/>
</dbReference>
<dbReference type="PROSITE" id="PS51192">
    <property type="entry name" value="HELICASE_ATP_BIND_1"/>
    <property type="match status" value="1"/>
</dbReference>
<dbReference type="SMART" id="SM00487">
    <property type="entry name" value="DEXDc"/>
    <property type="match status" value="1"/>
</dbReference>
<dbReference type="EC" id="5.6.2.4" evidence="5"/>
<protein>
    <recommendedName>
        <fullName evidence="5">DNA 3'-5' helicase</fullName>
        <ecNumber evidence="5">5.6.2.4</ecNumber>
    </recommendedName>
</protein>
<dbReference type="GO" id="GO:0003677">
    <property type="term" value="F:DNA binding"/>
    <property type="evidence" value="ECO:0007669"/>
    <property type="project" value="UniProtKB-KW"/>
</dbReference>
<keyword evidence="8" id="KW-1185">Reference proteome</keyword>
<name>A0A1Y2HXP0_9FUNG</name>
<dbReference type="Proteomes" id="UP000193411">
    <property type="component" value="Unassembled WGS sequence"/>
</dbReference>
<evidence type="ECO:0000256" key="4">
    <source>
        <dbReference type="ARBA" id="ARBA00034617"/>
    </source>
</evidence>
<dbReference type="GO" id="GO:0016787">
    <property type="term" value="F:hydrolase activity"/>
    <property type="evidence" value="ECO:0007669"/>
    <property type="project" value="UniProtKB-KW"/>
</dbReference>
<dbReference type="GO" id="GO:0005694">
    <property type="term" value="C:chromosome"/>
    <property type="evidence" value="ECO:0007669"/>
    <property type="project" value="TreeGrafter"/>
</dbReference>
<comment type="similarity">
    <text evidence="1">Belongs to the helicase family. RecQ subfamily.</text>
</comment>
<keyword evidence="2" id="KW-0238">DNA-binding</keyword>
<keyword evidence="7" id="KW-0378">Hydrolase</keyword>